<dbReference type="RefSeq" id="WP_330486199.1">
    <property type="nucleotide sequence ID" value="NZ_JAZBJZ010000168.1"/>
</dbReference>
<dbReference type="AlphaFoldDB" id="A0AAW9Q3B6"/>
<feature type="region of interest" description="Disordered" evidence="1">
    <location>
        <begin position="71"/>
        <end position="97"/>
    </location>
</feature>
<evidence type="ECO:0000256" key="1">
    <source>
        <dbReference type="SAM" id="MobiDB-lite"/>
    </source>
</evidence>
<protein>
    <submittedName>
        <fullName evidence="2">Uncharacterized protein</fullName>
    </submittedName>
</protein>
<sequence>MQPKNFNTFIFRSLMSLGIVVSNLSIGEVLPSSAQSSRIDEGIECIKKYRDFYYSREGGDLSSKDALAKAERTCAEQNDRPRRRYRDRDDDRQDSRDSVRVINSIASAGSYWVYQKPSDVSDSQMQSAGAAFYSSPQACSMHYSLCTTLGGVWLSQQQSLVIQNP</sequence>
<dbReference type="Proteomes" id="UP001333818">
    <property type="component" value="Unassembled WGS sequence"/>
</dbReference>
<evidence type="ECO:0000313" key="3">
    <source>
        <dbReference type="Proteomes" id="UP001333818"/>
    </source>
</evidence>
<name>A0AAW9Q3B6_9CYAN</name>
<dbReference type="EMBL" id="JAZBJZ010000168">
    <property type="protein sequence ID" value="MEE3719762.1"/>
    <property type="molecule type" value="Genomic_DNA"/>
</dbReference>
<evidence type="ECO:0000313" key="2">
    <source>
        <dbReference type="EMBL" id="MEE3719762.1"/>
    </source>
</evidence>
<proteinExistence type="predicted"/>
<keyword evidence="3" id="KW-1185">Reference proteome</keyword>
<comment type="caution">
    <text evidence="2">The sequence shown here is derived from an EMBL/GenBank/DDBJ whole genome shotgun (WGS) entry which is preliminary data.</text>
</comment>
<accession>A0AAW9Q3B6</accession>
<organism evidence="2 3">
    <name type="scientific">Tumidithrix elongata BACA0141</name>
    <dbReference type="NCBI Taxonomy" id="2716417"/>
    <lineage>
        <taxon>Bacteria</taxon>
        <taxon>Bacillati</taxon>
        <taxon>Cyanobacteriota</taxon>
        <taxon>Cyanophyceae</taxon>
        <taxon>Pseudanabaenales</taxon>
        <taxon>Pseudanabaenaceae</taxon>
        <taxon>Tumidithrix</taxon>
        <taxon>Tumidithrix elongata</taxon>
    </lineage>
</organism>
<reference evidence="2" key="1">
    <citation type="submission" date="2024-01" db="EMBL/GenBank/DDBJ databases">
        <title>Bank of Algae and Cyanobacteria of the Azores (BACA) strain genomes.</title>
        <authorList>
            <person name="Luz R."/>
            <person name="Cordeiro R."/>
            <person name="Fonseca A."/>
            <person name="Goncalves V."/>
        </authorList>
    </citation>
    <scope>NUCLEOTIDE SEQUENCE</scope>
    <source>
        <strain evidence="2">BACA0141</strain>
    </source>
</reference>
<gene>
    <name evidence="2" type="ORF">V2H45_23755</name>
</gene>